<organism evidence="1 2">
    <name type="scientific">Rhizobium changzhiense</name>
    <dbReference type="NCBI Taxonomy" id="2692317"/>
    <lineage>
        <taxon>Bacteria</taxon>
        <taxon>Pseudomonadati</taxon>
        <taxon>Pseudomonadota</taxon>
        <taxon>Alphaproteobacteria</taxon>
        <taxon>Hyphomicrobiales</taxon>
        <taxon>Rhizobiaceae</taxon>
        <taxon>Rhizobium/Agrobacterium group</taxon>
        <taxon>Rhizobium</taxon>
    </lineage>
</organism>
<dbReference type="RefSeq" id="WP_180696440.1">
    <property type="nucleotide sequence ID" value="NZ_JACCPJ010000010.1"/>
</dbReference>
<dbReference type="Proteomes" id="UP000532162">
    <property type="component" value="Unassembled WGS sequence"/>
</dbReference>
<evidence type="ECO:0000313" key="2">
    <source>
        <dbReference type="Proteomes" id="UP000532162"/>
    </source>
</evidence>
<reference evidence="1 2" key="1">
    <citation type="submission" date="2020-07" db="EMBL/GenBank/DDBJ databases">
        <authorList>
            <person name="Sun Q."/>
        </authorList>
    </citation>
    <scope>NUCLEOTIDE SEQUENCE [LARGE SCALE GENOMIC DNA]</scope>
    <source>
        <strain evidence="1 2">WYCCWR 11290</strain>
    </source>
</reference>
<name>A0A7Z0UF57_9HYPH</name>
<proteinExistence type="predicted"/>
<sequence>MGGLADRKDDQLSKLAKILLTISTTAKEIGSKTGWLSSKVKNLRNPACQFRFGQHSFAKVVNNRNDASPSAKPSRGMKAKLVRANGGASASALAYDSWEEF</sequence>
<protein>
    <submittedName>
        <fullName evidence="1">Uncharacterized protein</fullName>
    </submittedName>
</protein>
<gene>
    <name evidence="1" type="ORF">HX900_26720</name>
</gene>
<dbReference type="EMBL" id="JACCPJ010000010">
    <property type="protein sequence ID" value="NZD64670.1"/>
    <property type="molecule type" value="Genomic_DNA"/>
</dbReference>
<accession>A0A7Z0UF57</accession>
<dbReference type="AlphaFoldDB" id="A0A7Z0UF57"/>
<comment type="caution">
    <text evidence="1">The sequence shown here is derived from an EMBL/GenBank/DDBJ whole genome shotgun (WGS) entry which is preliminary data.</text>
</comment>
<evidence type="ECO:0000313" key="1">
    <source>
        <dbReference type="EMBL" id="NZD64670.1"/>
    </source>
</evidence>